<proteinExistence type="predicted"/>
<keyword evidence="2" id="KW-1185">Reference proteome</keyword>
<comment type="caution">
    <text evidence="1">The sequence shown here is derived from an EMBL/GenBank/DDBJ whole genome shotgun (WGS) entry which is preliminary data.</text>
</comment>
<reference evidence="1 2" key="1">
    <citation type="submission" date="2021-03" db="EMBL/GenBank/DDBJ databases">
        <title>Genomic Encyclopedia of Type Strains, Phase IV (KMG-IV): sequencing the most valuable type-strain genomes for metagenomic binning, comparative biology and taxonomic classification.</title>
        <authorList>
            <person name="Goeker M."/>
        </authorList>
    </citation>
    <scope>NUCLEOTIDE SEQUENCE [LARGE SCALE GENOMIC DNA]</scope>
    <source>
        <strain evidence="1 2">DSM 24738</strain>
    </source>
</reference>
<gene>
    <name evidence="1" type="ORF">J2Z37_003791</name>
</gene>
<organism evidence="1 2">
    <name type="scientific">Ammoniphilus resinae</name>
    <dbReference type="NCBI Taxonomy" id="861532"/>
    <lineage>
        <taxon>Bacteria</taxon>
        <taxon>Bacillati</taxon>
        <taxon>Bacillota</taxon>
        <taxon>Bacilli</taxon>
        <taxon>Bacillales</taxon>
        <taxon>Paenibacillaceae</taxon>
        <taxon>Aneurinibacillus group</taxon>
        <taxon>Ammoniphilus</taxon>
    </lineage>
</organism>
<evidence type="ECO:0000313" key="1">
    <source>
        <dbReference type="EMBL" id="MBP1933778.1"/>
    </source>
</evidence>
<name>A0ABS4GU30_9BACL</name>
<evidence type="ECO:0000313" key="2">
    <source>
        <dbReference type="Proteomes" id="UP001519343"/>
    </source>
</evidence>
<accession>A0ABS4GU30</accession>
<dbReference type="EMBL" id="JAGGKT010000013">
    <property type="protein sequence ID" value="MBP1933778.1"/>
    <property type="molecule type" value="Genomic_DNA"/>
</dbReference>
<dbReference type="Proteomes" id="UP001519343">
    <property type="component" value="Unassembled WGS sequence"/>
</dbReference>
<sequence length="275" mass="31793">MYTHNKPLNLSPYDHPDIYPGPSPSSSFLYYKDQAFPLSGVQTLDKLQLNYNGKKQSLAAFLEQLGAAPLPDRYPMLSYGSNVCLAQLKYKFHLNPQISDITIHIRGRIWDTDVIYASYMAKYGALPATLGPMKGARCQVWLSFLDEKQFRLITQTESVYTIARHQARKLVLDNGITPSEFYAYFYPDAFTFGRGFFRFPDIPATNTRAQAVWEAHMLQQISNLLGMEREFFIKEVRNKAGFRKQVQEFLRLFSAPISHPDWELAKKIKKWKEIK</sequence>
<dbReference type="RefSeq" id="WP_209811788.1">
    <property type="nucleotide sequence ID" value="NZ_JAGGKT010000013.1"/>
</dbReference>
<protein>
    <submittedName>
        <fullName evidence="1">Uncharacterized protein</fullName>
    </submittedName>
</protein>